<proteinExistence type="predicted"/>
<keyword evidence="2" id="KW-1185">Reference proteome</keyword>
<dbReference type="AlphaFoldDB" id="A0A843UYE8"/>
<protein>
    <submittedName>
        <fullName evidence="1">Uncharacterized protein</fullName>
    </submittedName>
</protein>
<evidence type="ECO:0000313" key="1">
    <source>
        <dbReference type="EMBL" id="MQL86624.1"/>
    </source>
</evidence>
<reference evidence="1" key="1">
    <citation type="submission" date="2017-07" db="EMBL/GenBank/DDBJ databases">
        <title>Taro Niue Genome Assembly and Annotation.</title>
        <authorList>
            <person name="Atibalentja N."/>
            <person name="Keating K."/>
            <person name="Fields C.J."/>
        </authorList>
    </citation>
    <scope>NUCLEOTIDE SEQUENCE</scope>
    <source>
        <strain evidence="1">Niue_2</strain>
        <tissue evidence="1">Leaf</tissue>
    </source>
</reference>
<accession>A0A843UYE8</accession>
<dbReference type="Proteomes" id="UP000652761">
    <property type="component" value="Unassembled WGS sequence"/>
</dbReference>
<dbReference type="EMBL" id="NMUH01000915">
    <property type="protein sequence ID" value="MQL86624.1"/>
    <property type="molecule type" value="Genomic_DNA"/>
</dbReference>
<name>A0A843UYE8_COLES</name>
<organism evidence="1 2">
    <name type="scientific">Colocasia esculenta</name>
    <name type="common">Wild taro</name>
    <name type="synonym">Arum esculentum</name>
    <dbReference type="NCBI Taxonomy" id="4460"/>
    <lineage>
        <taxon>Eukaryota</taxon>
        <taxon>Viridiplantae</taxon>
        <taxon>Streptophyta</taxon>
        <taxon>Embryophyta</taxon>
        <taxon>Tracheophyta</taxon>
        <taxon>Spermatophyta</taxon>
        <taxon>Magnoliopsida</taxon>
        <taxon>Liliopsida</taxon>
        <taxon>Araceae</taxon>
        <taxon>Aroideae</taxon>
        <taxon>Colocasieae</taxon>
        <taxon>Colocasia</taxon>
    </lineage>
</organism>
<gene>
    <name evidence="1" type="ORF">Taro_019145</name>
</gene>
<comment type="caution">
    <text evidence="1">The sequence shown here is derived from an EMBL/GenBank/DDBJ whole genome shotgun (WGS) entry which is preliminary data.</text>
</comment>
<evidence type="ECO:0000313" key="2">
    <source>
        <dbReference type="Proteomes" id="UP000652761"/>
    </source>
</evidence>
<sequence>MPQRRCPHRFPLCYQSP</sequence>